<dbReference type="Gene3D" id="3.30.1540.10">
    <property type="entry name" value="formyl-coa transferase, domain 3"/>
    <property type="match status" value="1"/>
</dbReference>
<dbReference type="InterPro" id="IPR003673">
    <property type="entry name" value="CoA-Trfase_fam_III"/>
</dbReference>
<evidence type="ECO:0000313" key="3">
    <source>
        <dbReference type="Proteomes" id="UP000183407"/>
    </source>
</evidence>
<dbReference type="InterPro" id="IPR023606">
    <property type="entry name" value="CoA-Trfase_III_dom_1_sf"/>
</dbReference>
<organism evidence="2 3">
    <name type="scientific">Rhodococcus jostii</name>
    <dbReference type="NCBI Taxonomy" id="132919"/>
    <lineage>
        <taxon>Bacteria</taxon>
        <taxon>Bacillati</taxon>
        <taxon>Actinomycetota</taxon>
        <taxon>Actinomycetes</taxon>
        <taxon>Mycobacteriales</taxon>
        <taxon>Nocardiaceae</taxon>
        <taxon>Rhodococcus</taxon>
    </lineage>
</organism>
<dbReference type="AlphaFoldDB" id="A0A1H4JNH7"/>
<dbReference type="InterPro" id="IPR044855">
    <property type="entry name" value="CoA-Trfase_III_dom3_sf"/>
</dbReference>
<reference evidence="3" key="1">
    <citation type="submission" date="2016-10" db="EMBL/GenBank/DDBJ databases">
        <authorList>
            <person name="Varghese N."/>
        </authorList>
    </citation>
    <scope>NUCLEOTIDE SEQUENCE [LARGE SCALE GENOMIC DNA]</scope>
    <source>
        <strain evidence="3">DSM 44719</strain>
    </source>
</reference>
<dbReference type="GO" id="GO:0008410">
    <property type="term" value="F:CoA-transferase activity"/>
    <property type="evidence" value="ECO:0007669"/>
    <property type="project" value="TreeGrafter"/>
</dbReference>
<dbReference type="OrthoDB" id="9797653at2"/>
<dbReference type="PANTHER" id="PTHR48207:SF4">
    <property type="entry name" value="BLL6097 PROTEIN"/>
    <property type="match status" value="1"/>
</dbReference>
<gene>
    <name evidence="2" type="ORF">SAMN04490220_0998</name>
</gene>
<name>A0A1H4JNH7_RHOJO</name>
<proteinExistence type="predicted"/>
<sequence>MSGHPSEAPTRAPDSSPLSGVRVLEVGGYIAAPYASSILCSLGAEVIKVEHPEGGDAFRRGVDHASPYFAQYNAGKKSVAVDLKQADGVELVKLLVRTSDVFIENVRPGKLEALGLGSAACLAENPRLVYTSVTGFGEVGPLVQRPAYDSIGQSLGGLYSILNDPDDARLSGTCLADLITGIIAATGVLAGLVARGHGASGTVVQTSMFEAVSTLTIDALTQLGETGVPPTRESRHPQAQNFCLRTGDGERLTLHLSSSEKFWHQLADLVDKPELKADPRFLAYSDRVENYLELRAVLEPVFSQRDSAEWGRLLTGADIPFAPVLNLADVVGHPQTGALDLMTNGVDQTQLVNVPWRFAGSRPKRETDVPRIGEHSREIAVTVSSEPKVRQLLESGTLFQALENQPTDDIAQRANTLTSSEAL</sequence>
<dbReference type="PANTHER" id="PTHR48207">
    <property type="entry name" value="SUCCINATE--HYDROXYMETHYLGLUTARATE COA-TRANSFERASE"/>
    <property type="match status" value="1"/>
</dbReference>
<evidence type="ECO:0000313" key="2">
    <source>
        <dbReference type="EMBL" id="SEB47436.1"/>
    </source>
</evidence>
<dbReference type="EMBL" id="FNTL01000003">
    <property type="protein sequence ID" value="SEB47436.1"/>
    <property type="molecule type" value="Genomic_DNA"/>
</dbReference>
<accession>A0A1H4JNH7</accession>
<dbReference type="SUPFAM" id="SSF89796">
    <property type="entry name" value="CoA-transferase family III (CaiB/BaiF)"/>
    <property type="match status" value="1"/>
</dbReference>
<dbReference type="InterPro" id="IPR050483">
    <property type="entry name" value="CoA-transferase_III_domain"/>
</dbReference>
<keyword evidence="1 2" id="KW-0808">Transferase</keyword>
<protein>
    <submittedName>
        <fullName evidence="2">Crotonobetainyl-CoA:carnitine CoA-transferase CaiB</fullName>
    </submittedName>
</protein>
<dbReference type="Pfam" id="PF02515">
    <property type="entry name" value="CoA_transf_3"/>
    <property type="match status" value="1"/>
</dbReference>
<evidence type="ECO:0000256" key="1">
    <source>
        <dbReference type="ARBA" id="ARBA00022679"/>
    </source>
</evidence>
<dbReference type="Gene3D" id="3.40.50.10540">
    <property type="entry name" value="Crotonobetainyl-coa:carnitine coa-transferase, domain 1"/>
    <property type="match status" value="1"/>
</dbReference>
<dbReference type="RefSeq" id="WP_073369943.1">
    <property type="nucleotide sequence ID" value="NZ_FNTL01000003.1"/>
</dbReference>
<dbReference type="Proteomes" id="UP000183407">
    <property type="component" value="Unassembled WGS sequence"/>
</dbReference>